<protein>
    <recommendedName>
        <fullName evidence="3">TIR domain-containing protein</fullName>
    </recommendedName>
</protein>
<accession>A0ABD0KRG8</accession>
<comment type="caution">
    <text evidence="4">The sequence shown here is derived from an EMBL/GenBank/DDBJ whole genome shotgun (WGS) entry which is preliminary data.</text>
</comment>
<dbReference type="InterPro" id="IPR000157">
    <property type="entry name" value="TIR_dom"/>
</dbReference>
<feature type="domain" description="TIR" evidence="3">
    <location>
        <begin position="546"/>
        <end position="699"/>
    </location>
</feature>
<evidence type="ECO:0000256" key="1">
    <source>
        <dbReference type="SAM" id="MobiDB-lite"/>
    </source>
</evidence>
<feature type="compositionally biased region" description="Basic and acidic residues" evidence="1">
    <location>
        <begin position="922"/>
        <end position="931"/>
    </location>
</feature>
<feature type="transmembrane region" description="Helical" evidence="2">
    <location>
        <begin position="21"/>
        <end position="38"/>
    </location>
</feature>
<name>A0ABD0KRG8_9CAEN</name>
<keyword evidence="2" id="KW-1133">Transmembrane helix</keyword>
<feature type="compositionally biased region" description="Polar residues" evidence="1">
    <location>
        <begin position="748"/>
        <end position="758"/>
    </location>
</feature>
<dbReference type="InterPro" id="IPR035897">
    <property type="entry name" value="Toll_tir_struct_dom_sf"/>
</dbReference>
<keyword evidence="5" id="KW-1185">Reference proteome</keyword>
<gene>
    <name evidence="4" type="ORF">BaRGS_00018918</name>
</gene>
<dbReference type="Proteomes" id="UP001519460">
    <property type="component" value="Unassembled WGS sequence"/>
</dbReference>
<evidence type="ECO:0000259" key="3">
    <source>
        <dbReference type="PROSITE" id="PS50104"/>
    </source>
</evidence>
<dbReference type="EMBL" id="JACVVK020000133">
    <property type="protein sequence ID" value="KAK7489896.1"/>
    <property type="molecule type" value="Genomic_DNA"/>
</dbReference>
<feature type="transmembrane region" description="Helical" evidence="2">
    <location>
        <begin position="101"/>
        <end position="126"/>
    </location>
</feature>
<dbReference type="SUPFAM" id="SSF52200">
    <property type="entry name" value="Toll/Interleukin receptor TIR domain"/>
    <property type="match status" value="2"/>
</dbReference>
<organism evidence="4 5">
    <name type="scientific">Batillaria attramentaria</name>
    <dbReference type="NCBI Taxonomy" id="370345"/>
    <lineage>
        <taxon>Eukaryota</taxon>
        <taxon>Metazoa</taxon>
        <taxon>Spiralia</taxon>
        <taxon>Lophotrochozoa</taxon>
        <taxon>Mollusca</taxon>
        <taxon>Gastropoda</taxon>
        <taxon>Caenogastropoda</taxon>
        <taxon>Sorbeoconcha</taxon>
        <taxon>Cerithioidea</taxon>
        <taxon>Batillariidae</taxon>
        <taxon>Batillaria</taxon>
    </lineage>
</organism>
<evidence type="ECO:0000313" key="5">
    <source>
        <dbReference type="Proteomes" id="UP001519460"/>
    </source>
</evidence>
<evidence type="ECO:0000256" key="2">
    <source>
        <dbReference type="SAM" id="Phobius"/>
    </source>
</evidence>
<dbReference type="Gene3D" id="3.40.50.10140">
    <property type="entry name" value="Toll/interleukin-1 receptor homology (TIR) domain"/>
    <property type="match status" value="2"/>
</dbReference>
<proteinExistence type="predicted"/>
<feature type="compositionally biased region" description="Polar residues" evidence="1">
    <location>
        <begin position="906"/>
        <end position="921"/>
    </location>
</feature>
<dbReference type="Pfam" id="PF13676">
    <property type="entry name" value="TIR_2"/>
    <property type="match status" value="1"/>
</dbReference>
<sequence length="1042" mass="119571">MLVIKDKQILTPHVARKPTTVCLWLVVLCVCFLIWNLTPPQEWKDGSDGISNSGASLDDATMFNYVTLLCLLSRDAFRIVKKILQNALLRMLKLFKKDTRLLMVLAIVCALALLGICFGPPLVLFWPQFASRVTESIEIVERSNTRRFSHISTPYSIHSSGPFCIGRQQVYNTEDVTFDCKIEFYLPDHVHYFLVLTWSTTTKRQIVSSPGTTQFGTEIKPKSEYESKLKHTMHFVRLHLFFQRITDDDFGIYSCSAVLRITTPIKPRATKYIIPPLIDTFEHKFTIATFHLLRLETSTRDVYLPPGGILHLVTSHWTEEEEYDQGEILVERKVNGQSLTSLHEEGKHFCSASVITYSQLLDRRLLRKKTKHTEHTQFYKLLGFPFIHDVLSVCVGPALYGVHTAHVRRFFYNKETKTEDFVEGQDPLIVRLAPSYPGFFGSVSENADTSFFAECWKNDQPVVSEFCSLRAQQIKDDLRRHFLRYNFLYGVTFFSLPISFVWSMYKIVQRILRFVYEGSFCVPVMDTLCLVPVDWTQFSTVIRKKSSYDVFLSYDLNERQQALGVQSILERYGLRVYNCHETPKPGQATLVSWDRAIDQSRSFVILASCDYVSNPELHLQFRAIHHRVLSHEIPEERMLIVSTGHCDIPRNLGPLPIVSYYGGFQAARVIVWWAIHVARNCSDNESAWQEAKRNLQRDFNHLVFYSQWHKSAIITALKAVCPRMFSRPRNNQQVARQQSNDETHQNEHPTPSITSRSQSSREEDTPCEDPASGGVQPFPLGGPGFCPSGDVLDYDVFLTYCEDSPSDCDLASQVKERLERVGLRVFDAVLDVLGYEVEQEGIAAAVSRSASFVVLLSPAFRSHPLTRRLHFPQILHAVNMGRVSSDSVLLIRTGYGTSQILKSTSQALSTTDKSLTQQSTPNHERERDDSARSTSDARLQIAYDSTNAHDVQTVVSALEAEHGEEHFQLHDGLRMFTTISWTGGLADEDYMRQVDQWGKRTLRHVRRRRRRGCEREQQRYRIERFPRPKPVTLSYSYRFLSA</sequence>
<evidence type="ECO:0000313" key="4">
    <source>
        <dbReference type="EMBL" id="KAK7489896.1"/>
    </source>
</evidence>
<feature type="transmembrane region" description="Helical" evidence="2">
    <location>
        <begin position="62"/>
        <end position="80"/>
    </location>
</feature>
<feature type="region of interest" description="Disordered" evidence="1">
    <location>
        <begin position="729"/>
        <end position="774"/>
    </location>
</feature>
<feature type="domain" description="TIR" evidence="3">
    <location>
        <begin position="792"/>
        <end position="941"/>
    </location>
</feature>
<feature type="region of interest" description="Disordered" evidence="1">
    <location>
        <begin position="906"/>
        <end position="936"/>
    </location>
</feature>
<feature type="transmembrane region" description="Helical" evidence="2">
    <location>
        <begin position="487"/>
        <end position="505"/>
    </location>
</feature>
<keyword evidence="2" id="KW-0812">Transmembrane</keyword>
<dbReference type="AlphaFoldDB" id="A0ABD0KRG8"/>
<feature type="compositionally biased region" description="Polar residues" evidence="1">
    <location>
        <begin position="729"/>
        <end position="738"/>
    </location>
</feature>
<dbReference type="PROSITE" id="PS50104">
    <property type="entry name" value="TIR"/>
    <property type="match status" value="2"/>
</dbReference>
<keyword evidence="2" id="KW-0472">Membrane</keyword>
<reference evidence="4 5" key="1">
    <citation type="journal article" date="2023" name="Sci. Data">
        <title>Genome assembly of the Korean intertidal mud-creeper Batillaria attramentaria.</title>
        <authorList>
            <person name="Patra A.K."/>
            <person name="Ho P.T."/>
            <person name="Jun S."/>
            <person name="Lee S.J."/>
            <person name="Kim Y."/>
            <person name="Won Y.J."/>
        </authorList>
    </citation>
    <scope>NUCLEOTIDE SEQUENCE [LARGE SCALE GENOMIC DNA]</scope>
    <source>
        <strain evidence="4">Wonlab-2016</strain>
    </source>
</reference>